<dbReference type="EMBL" id="BARU01017163">
    <property type="protein sequence ID" value="GAH57079.1"/>
    <property type="molecule type" value="Genomic_DNA"/>
</dbReference>
<dbReference type="InterPro" id="IPR029063">
    <property type="entry name" value="SAM-dependent_MTases_sf"/>
</dbReference>
<organism evidence="1">
    <name type="scientific">marine sediment metagenome</name>
    <dbReference type="NCBI Taxonomy" id="412755"/>
    <lineage>
        <taxon>unclassified sequences</taxon>
        <taxon>metagenomes</taxon>
        <taxon>ecological metagenomes</taxon>
    </lineage>
</organism>
<dbReference type="CDD" id="cd02440">
    <property type="entry name" value="AdoMet_MTases"/>
    <property type="match status" value="1"/>
</dbReference>
<sequence>MDGKINIISLNKKAWNDVAEKYAKAKLTYFNPLIDYFCNNLPKKGFILDLGSGTGLPFAKLFVEKGFNVLGVDISFQMIKIAQKNVPLANFKELSMTD</sequence>
<evidence type="ECO:0000313" key="1">
    <source>
        <dbReference type="EMBL" id="GAH57079.1"/>
    </source>
</evidence>
<dbReference type="SUPFAM" id="SSF53335">
    <property type="entry name" value="S-adenosyl-L-methionine-dependent methyltransferases"/>
    <property type="match status" value="1"/>
</dbReference>
<feature type="non-terminal residue" evidence="1">
    <location>
        <position position="98"/>
    </location>
</feature>
<evidence type="ECO:0008006" key="2">
    <source>
        <dbReference type="Google" id="ProtNLM"/>
    </source>
</evidence>
<proteinExistence type="predicted"/>
<accession>X1HTD2</accession>
<name>X1HTD2_9ZZZZ</name>
<comment type="caution">
    <text evidence="1">The sequence shown here is derived from an EMBL/GenBank/DDBJ whole genome shotgun (WGS) entry which is preliminary data.</text>
</comment>
<dbReference type="Pfam" id="PF13489">
    <property type="entry name" value="Methyltransf_23"/>
    <property type="match status" value="1"/>
</dbReference>
<reference evidence="1" key="1">
    <citation type="journal article" date="2014" name="Front. Microbiol.">
        <title>High frequency of phylogenetically diverse reductive dehalogenase-homologous genes in deep subseafloor sedimentary metagenomes.</title>
        <authorList>
            <person name="Kawai M."/>
            <person name="Futagami T."/>
            <person name="Toyoda A."/>
            <person name="Takaki Y."/>
            <person name="Nishi S."/>
            <person name="Hori S."/>
            <person name="Arai W."/>
            <person name="Tsubouchi T."/>
            <person name="Morono Y."/>
            <person name="Uchiyama I."/>
            <person name="Ito T."/>
            <person name="Fujiyama A."/>
            <person name="Inagaki F."/>
            <person name="Takami H."/>
        </authorList>
    </citation>
    <scope>NUCLEOTIDE SEQUENCE</scope>
    <source>
        <strain evidence="1">Expedition CK06-06</strain>
    </source>
</reference>
<protein>
    <recommendedName>
        <fullName evidence="2">Methyltransferase domain-containing protein</fullName>
    </recommendedName>
</protein>
<dbReference type="Gene3D" id="3.40.50.150">
    <property type="entry name" value="Vaccinia Virus protein VP39"/>
    <property type="match status" value="1"/>
</dbReference>
<gene>
    <name evidence="1" type="ORF">S03H2_28483</name>
</gene>
<dbReference type="AlphaFoldDB" id="X1HTD2"/>